<keyword evidence="2" id="KW-1185">Reference proteome</keyword>
<dbReference type="KEGG" id="senf:GJR95_23490"/>
<protein>
    <submittedName>
        <fullName evidence="1">Histone acetyltransferase</fullName>
    </submittedName>
</protein>
<dbReference type="Gene3D" id="3.40.630.30">
    <property type="match status" value="1"/>
</dbReference>
<dbReference type="EMBL" id="CP045997">
    <property type="protein sequence ID" value="QHV97785.1"/>
    <property type="molecule type" value="Genomic_DNA"/>
</dbReference>
<dbReference type="GO" id="GO:0016740">
    <property type="term" value="F:transferase activity"/>
    <property type="evidence" value="ECO:0007669"/>
    <property type="project" value="UniProtKB-KW"/>
</dbReference>
<proteinExistence type="predicted"/>
<gene>
    <name evidence="1" type="ORF">GJR95_23490</name>
</gene>
<keyword evidence="1" id="KW-0808">Transferase</keyword>
<sequence>MIIEKPIAYRASHITFDFAQDAWQINQYWDLRRQIFCDEQRIFDESDRDSIDERALPIIAESSYSGQLDEVVGIVRIDERSPGVWWGGRLGVAKPYRKLSQFQTSGLFNDQHPIYPFTQTIGGSLIFKAVSTALSLGCREFYAYVQEQNVTFFNRMHWQTGEPKYVFGKLHYHMKCNLEFYTPSQKSLHQLQLG</sequence>
<evidence type="ECO:0000313" key="1">
    <source>
        <dbReference type="EMBL" id="QHV97785.1"/>
    </source>
</evidence>
<dbReference type="NCBIfam" id="TIGR04045">
    <property type="entry name" value="MSMEG_0567_GNAT"/>
    <property type="match status" value="1"/>
</dbReference>
<accession>A0A6P1VYD3</accession>
<evidence type="ECO:0000313" key="2">
    <source>
        <dbReference type="Proteomes" id="UP000464577"/>
    </source>
</evidence>
<dbReference type="RefSeq" id="WP_162388197.1">
    <property type="nucleotide sequence ID" value="NZ_CP045997.1"/>
</dbReference>
<dbReference type="InterPro" id="IPR024035">
    <property type="entry name" value="MSMEG_0567_GNAT"/>
</dbReference>
<name>A0A6P1VYD3_9BACT</name>
<dbReference type="AlphaFoldDB" id="A0A6P1VYD3"/>
<dbReference type="Proteomes" id="UP000464577">
    <property type="component" value="Chromosome"/>
</dbReference>
<reference evidence="1 2" key="1">
    <citation type="submission" date="2019-11" db="EMBL/GenBank/DDBJ databases">
        <title>Spirosoma endbachense sp. nov., isolated from a natural salt meadow.</title>
        <authorList>
            <person name="Rojas J."/>
            <person name="Ambika Manirajan B."/>
            <person name="Ratering S."/>
            <person name="Suarez C."/>
            <person name="Geissler-Plaum R."/>
            <person name="Schnell S."/>
        </authorList>
    </citation>
    <scope>NUCLEOTIDE SEQUENCE [LARGE SCALE GENOMIC DNA]</scope>
    <source>
        <strain evidence="1 2">I-24</strain>
    </source>
</reference>
<dbReference type="InterPro" id="IPR016181">
    <property type="entry name" value="Acyl_CoA_acyltransferase"/>
</dbReference>
<organism evidence="1 2">
    <name type="scientific">Spirosoma endbachense</name>
    <dbReference type="NCBI Taxonomy" id="2666025"/>
    <lineage>
        <taxon>Bacteria</taxon>
        <taxon>Pseudomonadati</taxon>
        <taxon>Bacteroidota</taxon>
        <taxon>Cytophagia</taxon>
        <taxon>Cytophagales</taxon>
        <taxon>Cytophagaceae</taxon>
        <taxon>Spirosoma</taxon>
    </lineage>
</organism>
<dbReference type="SUPFAM" id="SSF55729">
    <property type="entry name" value="Acyl-CoA N-acyltransferases (Nat)"/>
    <property type="match status" value="1"/>
</dbReference>